<evidence type="ECO:0000313" key="7">
    <source>
        <dbReference type="EMBL" id="CAB5048799.1"/>
    </source>
</evidence>
<feature type="transmembrane region" description="Helical" evidence="1">
    <location>
        <begin position="6"/>
        <end position="28"/>
    </location>
</feature>
<evidence type="ECO:0000313" key="3">
    <source>
        <dbReference type="EMBL" id="CAB4345513.1"/>
    </source>
</evidence>
<feature type="transmembrane region" description="Helical" evidence="1">
    <location>
        <begin position="61"/>
        <end position="78"/>
    </location>
</feature>
<evidence type="ECO:0000313" key="5">
    <source>
        <dbReference type="EMBL" id="CAB4845830.1"/>
    </source>
</evidence>
<sequence length="89" mass="9556">MESLALLAGMILLAVYGSGLIAFVSSWFKNRVSEIVTYIFSAISVLSGALLGFSLRAGNGFVIALIPISLGIISVWNVKRRKQLPVDQS</sequence>
<keyword evidence="1" id="KW-0812">Transmembrane</keyword>
<feature type="transmembrane region" description="Helical" evidence="1">
    <location>
        <begin position="35"/>
        <end position="55"/>
    </location>
</feature>
<dbReference type="EMBL" id="CAFBIX010000001">
    <property type="protein sequence ID" value="CAB4845830.1"/>
    <property type="molecule type" value="Genomic_DNA"/>
</dbReference>
<dbReference type="EMBL" id="CAESAI010000081">
    <property type="protein sequence ID" value="CAB4345513.1"/>
    <property type="molecule type" value="Genomic_DNA"/>
</dbReference>
<dbReference type="EMBL" id="CAFAAO010000022">
    <property type="protein sequence ID" value="CAB4811878.1"/>
    <property type="molecule type" value="Genomic_DNA"/>
</dbReference>
<reference evidence="2" key="1">
    <citation type="submission" date="2020-05" db="EMBL/GenBank/DDBJ databases">
        <authorList>
            <person name="Chiriac C."/>
            <person name="Salcher M."/>
            <person name="Ghai R."/>
            <person name="Kavagutti S V."/>
        </authorList>
    </citation>
    <scope>NUCLEOTIDE SEQUENCE</scope>
</reference>
<evidence type="ECO:0000256" key="1">
    <source>
        <dbReference type="SAM" id="Phobius"/>
    </source>
</evidence>
<evidence type="ECO:0000313" key="4">
    <source>
        <dbReference type="EMBL" id="CAB4811878.1"/>
    </source>
</evidence>
<dbReference type="AlphaFoldDB" id="A0A6J5Z1E7"/>
<name>A0A6J5Z1E7_9ZZZZ</name>
<dbReference type="EMBL" id="CAESAD010000001">
    <property type="protein sequence ID" value="CAB4334219.1"/>
    <property type="molecule type" value="Genomic_DNA"/>
</dbReference>
<keyword evidence="1" id="KW-1133">Transmembrane helix</keyword>
<evidence type="ECO:0000313" key="6">
    <source>
        <dbReference type="EMBL" id="CAB5026733.1"/>
    </source>
</evidence>
<organism evidence="2">
    <name type="scientific">freshwater metagenome</name>
    <dbReference type="NCBI Taxonomy" id="449393"/>
    <lineage>
        <taxon>unclassified sequences</taxon>
        <taxon>metagenomes</taxon>
        <taxon>ecological metagenomes</taxon>
    </lineage>
</organism>
<dbReference type="EMBL" id="CAFBQG010000071">
    <property type="protein sequence ID" value="CAB5048799.1"/>
    <property type="molecule type" value="Genomic_DNA"/>
</dbReference>
<accession>A0A6J5Z1E7</accession>
<protein>
    <submittedName>
        <fullName evidence="2">Unannotated protein</fullName>
    </submittedName>
</protein>
<keyword evidence="1" id="KW-0472">Membrane</keyword>
<dbReference type="EMBL" id="CAFBPK010000024">
    <property type="protein sequence ID" value="CAB5026733.1"/>
    <property type="molecule type" value="Genomic_DNA"/>
</dbReference>
<proteinExistence type="predicted"/>
<gene>
    <name evidence="4" type="ORF">UFOPK3037_01367</name>
    <name evidence="5" type="ORF">UFOPK3278_00117</name>
    <name evidence="3" type="ORF">UFOPK3406_01521</name>
    <name evidence="2" type="ORF">UFOPK3925_00472</name>
    <name evidence="6" type="ORF">UFOPK4097_01289</name>
    <name evidence="7" type="ORF">UFOPK4301_00701</name>
</gene>
<evidence type="ECO:0000313" key="2">
    <source>
        <dbReference type="EMBL" id="CAB4334219.1"/>
    </source>
</evidence>